<proteinExistence type="predicted"/>
<evidence type="ECO:0000313" key="3">
    <source>
        <dbReference type="Proteomes" id="UP000244005"/>
    </source>
</evidence>
<organism evidence="2 3">
    <name type="scientific">Marchantia polymorpha</name>
    <name type="common">Common liverwort</name>
    <name type="synonym">Marchantia aquatica</name>
    <dbReference type="NCBI Taxonomy" id="3197"/>
    <lineage>
        <taxon>Eukaryota</taxon>
        <taxon>Viridiplantae</taxon>
        <taxon>Streptophyta</taxon>
        <taxon>Embryophyta</taxon>
        <taxon>Marchantiophyta</taxon>
        <taxon>Marchantiopsida</taxon>
        <taxon>Marchantiidae</taxon>
        <taxon>Marchantiales</taxon>
        <taxon>Marchantiaceae</taxon>
        <taxon>Marchantia</taxon>
    </lineage>
</organism>
<dbReference type="Gramene" id="Mp4g00190.1">
    <property type="protein sequence ID" value="Mp4g00190.1.cds1"/>
    <property type="gene ID" value="Mp4g00190"/>
</dbReference>
<dbReference type="AlphaFoldDB" id="A0A2R6W3N8"/>
<evidence type="ECO:0000313" key="2">
    <source>
        <dbReference type="EMBL" id="PTQ28469.1"/>
    </source>
</evidence>
<protein>
    <submittedName>
        <fullName evidence="2">Uncharacterized protein</fullName>
    </submittedName>
</protein>
<gene>
    <name evidence="2" type="ORF">MARPO_0162s0002</name>
</gene>
<dbReference type="Proteomes" id="UP000244005">
    <property type="component" value="Unassembled WGS sequence"/>
</dbReference>
<reference evidence="3" key="1">
    <citation type="journal article" date="2017" name="Cell">
        <title>Insights into land plant evolution garnered from the Marchantia polymorpha genome.</title>
        <authorList>
            <person name="Bowman J.L."/>
            <person name="Kohchi T."/>
            <person name="Yamato K.T."/>
            <person name="Jenkins J."/>
            <person name="Shu S."/>
            <person name="Ishizaki K."/>
            <person name="Yamaoka S."/>
            <person name="Nishihama R."/>
            <person name="Nakamura Y."/>
            <person name="Berger F."/>
            <person name="Adam C."/>
            <person name="Aki S.S."/>
            <person name="Althoff F."/>
            <person name="Araki T."/>
            <person name="Arteaga-Vazquez M.A."/>
            <person name="Balasubrmanian S."/>
            <person name="Barry K."/>
            <person name="Bauer D."/>
            <person name="Boehm C.R."/>
            <person name="Briginshaw L."/>
            <person name="Caballero-Perez J."/>
            <person name="Catarino B."/>
            <person name="Chen F."/>
            <person name="Chiyoda S."/>
            <person name="Chovatia M."/>
            <person name="Davies K.M."/>
            <person name="Delmans M."/>
            <person name="Demura T."/>
            <person name="Dierschke T."/>
            <person name="Dolan L."/>
            <person name="Dorantes-Acosta A.E."/>
            <person name="Eklund D.M."/>
            <person name="Florent S.N."/>
            <person name="Flores-Sandoval E."/>
            <person name="Fujiyama A."/>
            <person name="Fukuzawa H."/>
            <person name="Galik B."/>
            <person name="Grimanelli D."/>
            <person name="Grimwood J."/>
            <person name="Grossniklaus U."/>
            <person name="Hamada T."/>
            <person name="Haseloff J."/>
            <person name="Hetherington A.J."/>
            <person name="Higo A."/>
            <person name="Hirakawa Y."/>
            <person name="Hundley H.N."/>
            <person name="Ikeda Y."/>
            <person name="Inoue K."/>
            <person name="Inoue S.I."/>
            <person name="Ishida S."/>
            <person name="Jia Q."/>
            <person name="Kakita M."/>
            <person name="Kanazawa T."/>
            <person name="Kawai Y."/>
            <person name="Kawashima T."/>
            <person name="Kennedy M."/>
            <person name="Kinose K."/>
            <person name="Kinoshita T."/>
            <person name="Kohara Y."/>
            <person name="Koide E."/>
            <person name="Komatsu K."/>
            <person name="Kopischke S."/>
            <person name="Kubo M."/>
            <person name="Kyozuka J."/>
            <person name="Lagercrantz U."/>
            <person name="Lin S.S."/>
            <person name="Lindquist E."/>
            <person name="Lipzen A.M."/>
            <person name="Lu C.W."/>
            <person name="De Luna E."/>
            <person name="Martienssen R.A."/>
            <person name="Minamino N."/>
            <person name="Mizutani M."/>
            <person name="Mizutani M."/>
            <person name="Mochizuki N."/>
            <person name="Monte I."/>
            <person name="Mosher R."/>
            <person name="Nagasaki H."/>
            <person name="Nakagami H."/>
            <person name="Naramoto S."/>
            <person name="Nishitani K."/>
            <person name="Ohtani M."/>
            <person name="Okamoto T."/>
            <person name="Okumura M."/>
            <person name="Phillips J."/>
            <person name="Pollak B."/>
            <person name="Reinders A."/>
            <person name="Rovekamp M."/>
            <person name="Sano R."/>
            <person name="Sawa S."/>
            <person name="Schmid M.W."/>
            <person name="Shirakawa M."/>
            <person name="Solano R."/>
            <person name="Spunde A."/>
            <person name="Suetsugu N."/>
            <person name="Sugano S."/>
            <person name="Sugiyama A."/>
            <person name="Sun R."/>
            <person name="Suzuki Y."/>
            <person name="Takenaka M."/>
            <person name="Takezawa D."/>
            <person name="Tomogane H."/>
            <person name="Tsuzuki M."/>
            <person name="Ueda T."/>
            <person name="Umeda M."/>
            <person name="Ward J.M."/>
            <person name="Watanabe Y."/>
            <person name="Yazaki K."/>
            <person name="Yokoyama R."/>
            <person name="Yoshitake Y."/>
            <person name="Yotsui I."/>
            <person name="Zachgo S."/>
            <person name="Schmutz J."/>
        </authorList>
    </citation>
    <scope>NUCLEOTIDE SEQUENCE [LARGE SCALE GENOMIC DNA]</scope>
    <source>
        <strain evidence="3">Tak-1</strain>
    </source>
</reference>
<keyword evidence="3" id="KW-1185">Reference proteome</keyword>
<dbReference type="EMBL" id="KZ772832">
    <property type="protein sequence ID" value="PTQ28469.1"/>
    <property type="molecule type" value="Genomic_DNA"/>
</dbReference>
<sequence length="77" mass="8956">MNNGRTRRGLQKSWLTFRYEERKTNRVIPFFHKQVTLPPSSEGRSEGETRSPMRRAVRDMMQVEVNCNWLSGKAAGS</sequence>
<feature type="region of interest" description="Disordered" evidence="1">
    <location>
        <begin position="35"/>
        <end position="54"/>
    </location>
</feature>
<accession>A0A2R6W3N8</accession>
<evidence type="ECO:0000256" key="1">
    <source>
        <dbReference type="SAM" id="MobiDB-lite"/>
    </source>
</evidence>
<name>A0A2R6W3N8_MARPO</name>